<evidence type="ECO:0000256" key="4">
    <source>
        <dbReference type="ARBA" id="ARBA00022692"/>
    </source>
</evidence>
<dbReference type="Pfam" id="PF01252">
    <property type="entry name" value="Peptidase_A8"/>
    <property type="match status" value="1"/>
</dbReference>
<feature type="active site" evidence="9">
    <location>
        <position position="114"/>
    </location>
</feature>
<feature type="transmembrane region" description="Helical" evidence="9">
    <location>
        <begin position="131"/>
        <end position="152"/>
    </location>
</feature>
<keyword evidence="8 9" id="KW-0472">Membrane</keyword>
<evidence type="ECO:0000256" key="1">
    <source>
        <dbReference type="ARBA" id="ARBA00006139"/>
    </source>
</evidence>
<comment type="similarity">
    <text evidence="1 9 11">Belongs to the peptidase A8 family.</text>
</comment>
<keyword evidence="2 9" id="KW-1003">Cell membrane</keyword>
<keyword evidence="13" id="KW-1185">Reference proteome</keyword>
<comment type="caution">
    <text evidence="12">The sequence shown here is derived from an EMBL/GenBank/DDBJ whole genome shotgun (WGS) entry which is preliminary data.</text>
</comment>
<dbReference type="GO" id="GO:0004190">
    <property type="term" value="F:aspartic-type endopeptidase activity"/>
    <property type="evidence" value="ECO:0007669"/>
    <property type="project" value="UniProtKB-UniRule"/>
</dbReference>
<evidence type="ECO:0000256" key="9">
    <source>
        <dbReference type="HAMAP-Rule" id="MF_00161"/>
    </source>
</evidence>
<feature type="transmembrane region" description="Helical" evidence="9">
    <location>
        <begin position="87"/>
        <end position="104"/>
    </location>
</feature>
<feature type="active site" evidence="9">
    <location>
        <position position="140"/>
    </location>
</feature>
<evidence type="ECO:0000256" key="5">
    <source>
        <dbReference type="ARBA" id="ARBA00022750"/>
    </source>
</evidence>
<comment type="subcellular location">
    <subcellularLocation>
        <location evidence="9">Cell membrane</location>
        <topology evidence="9">Multi-pass membrane protein</topology>
    </subcellularLocation>
</comment>
<dbReference type="PANTHER" id="PTHR33695">
    <property type="entry name" value="LIPOPROTEIN SIGNAL PEPTIDASE"/>
    <property type="match status" value="1"/>
</dbReference>
<dbReference type="RefSeq" id="WP_200965766.1">
    <property type="nucleotide sequence ID" value="NZ_BMAQ01000005.1"/>
</dbReference>
<sequence>MVYFVVAALVVILDQVSKYLVIHYMELNENIPVLGNFFSIYSHRNRGAAFGILQDQRWFFLAVTIIVVIGIVWFMVRTIRSGRQQRLFMSGLALLLGGAVGNFIDRAATGEVVDFLRFHFEFSLLGLDVNYTYPIFNVADMGVVIGAGLLIIDTLLSGRREKKETEA</sequence>
<name>A0A916VGG7_9BACL</name>
<gene>
    <name evidence="9 12" type="primary">lspA</name>
    <name evidence="12" type="ORF">PRECH8_07860</name>
</gene>
<reference evidence="12" key="2">
    <citation type="journal article" date="2021" name="Data Brief">
        <title>Draft genome sequence data of the facultative, thermophilic, xylanolytic bacterium Paenibacillus sp. strain DA-C8.</title>
        <authorList>
            <person name="Chhe C."/>
            <person name="Uke A."/>
            <person name="Baramee S."/>
            <person name="Ungkulpasvich U."/>
            <person name="Tachaapaikoon C."/>
            <person name="Pason P."/>
            <person name="Waeonukul R."/>
            <person name="Ratanakhanokchai K."/>
            <person name="Kosugi A."/>
        </authorList>
    </citation>
    <scope>NUCLEOTIDE SEQUENCE</scope>
    <source>
        <strain evidence="12">DA-C8</strain>
    </source>
</reference>
<protein>
    <recommendedName>
        <fullName evidence="9">Lipoprotein signal peptidase</fullName>
        <ecNumber evidence="9">3.4.23.36</ecNumber>
    </recommendedName>
    <alternativeName>
        <fullName evidence="9">Prolipoprotein signal peptidase</fullName>
    </alternativeName>
    <alternativeName>
        <fullName evidence="9">Signal peptidase II</fullName>
        <shortName evidence="9">SPase II</shortName>
    </alternativeName>
</protein>
<accession>A0A916VGG7</accession>
<keyword evidence="7 9" id="KW-1133">Transmembrane helix</keyword>
<dbReference type="HAMAP" id="MF_00161">
    <property type="entry name" value="LspA"/>
    <property type="match status" value="1"/>
</dbReference>
<organism evidence="12 13">
    <name type="scientific">Insulibacter thermoxylanivorax</name>
    <dbReference type="NCBI Taxonomy" id="2749268"/>
    <lineage>
        <taxon>Bacteria</taxon>
        <taxon>Bacillati</taxon>
        <taxon>Bacillota</taxon>
        <taxon>Bacilli</taxon>
        <taxon>Bacillales</taxon>
        <taxon>Paenibacillaceae</taxon>
        <taxon>Insulibacter</taxon>
    </lineage>
</organism>
<dbReference type="AlphaFoldDB" id="A0A916VGG7"/>
<keyword evidence="6 9" id="KW-0378">Hydrolase</keyword>
<evidence type="ECO:0000256" key="8">
    <source>
        <dbReference type="ARBA" id="ARBA00023136"/>
    </source>
</evidence>
<evidence type="ECO:0000313" key="12">
    <source>
        <dbReference type="EMBL" id="GFR37490.1"/>
    </source>
</evidence>
<evidence type="ECO:0000313" key="13">
    <source>
        <dbReference type="Proteomes" id="UP000654993"/>
    </source>
</evidence>
<keyword evidence="12" id="KW-0449">Lipoprotein</keyword>
<dbReference type="GO" id="GO:0005886">
    <property type="term" value="C:plasma membrane"/>
    <property type="evidence" value="ECO:0007669"/>
    <property type="project" value="UniProtKB-SubCell"/>
</dbReference>
<dbReference type="PROSITE" id="PS00855">
    <property type="entry name" value="SPASE_II"/>
    <property type="match status" value="1"/>
</dbReference>
<evidence type="ECO:0000256" key="10">
    <source>
        <dbReference type="RuleBase" id="RU000594"/>
    </source>
</evidence>
<comment type="catalytic activity">
    <reaction evidence="9 10">
        <text>Release of signal peptides from bacterial membrane prolipoproteins. Hydrolyzes -Xaa-Yaa-Zaa-|-(S,diacylglyceryl)Cys-, in which Xaa is hydrophobic (preferably Leu), and Yaa (Ala or Ser) and Zaa (Gly or Ala) have small, neutral side chains.</text>
        <dbReference type="EC" id="3.4.23.36"/>
    </reaction>
</comment>
<dbReference type="Proteomes" id="UP000654993">
    <property type="component" value="Unassembled WGS sequence"/>
</dbReference>
<dbReference type="PRINTS" id="PR00781">
    <property type="entry name" value="LIPOSIGPTASE"/>
</dbReference>
<comment type="caution">
    <text evidence="9">Lacks conserved residue(s) required for the propagation of feature annotation.</text>
</comment>
<dbReference type="GO" id="GO:0006508">
    <property type="term" value="P:proteolysis"/>
    <property type="evidence" value="ECO:0007669"/>
    <property type="project" value="UniProtKB-KW"/>
</dbReference>
<feature type="transmembrane region" description="Helical" evidence="9">
    <location>
        <begin position="58"/>
        <end position="75"/>
    </location>
</feature>
<comment type="function">
    <text evidence="9 10">This protein specifically catalyzes the removal of signal peptides from prolipoproteins.</text>
</comment>
<comment type="pathway">
    <text evidence="9">Protein modification; lipoprotein biosynthesis (signal peptide cleavage).</text>
</comment>
<dbReference type="EMBL" id="BMAQ01000005">
    <property type="protein sequence ID" value="GFR37490.1"/>
    <property type="molecule type" value="Genomic_DNA"/>
</dbReference>
<evidence type="ECO:0000256" key="6">
    <source>
        <dbReference type="ARBA" id="ARBA00022801"/>
    </source>
</evidence>
<dbReference type="NCBIfam" id="TIGR00077">
    <property type="entry name" value="lspA"/>
    <property type="match status" value="1"/>
</dbReference>
<evidence type="ECO:0000256" key="2">
    <source>
        <dbReference type="ARBA" id="ARBA00022475"/>
    </source>
</evidence>
<evidence type="ECO:0000256" key="3">
    <source>
        <dbReference type="ARBA" id="ARBA00022670"/>
    </source>
</evidence>
<evidence type="ECO:0000256" key="11">
    <source>
        <dbReference type="RuleBase" id="RU004181"/>
    </source>
</evidence>
<proteinExistence type="inferred from homology"/>
<dbReference type="PANTHER" id="PTHR33695:SF1">
    <property type="entry name" value="LIPOPROTEIN SIGNAL PEPTIDASE"/>
    <property type="match status" value="1"/>
</dbReference>
<dbReference type="EC" id="3.4.23.36" evidence="9"/>
<keyword evidence="4 9" id="KW-0812">Transmembrane</keyword>
<keyword evidence="5 9" id="KW-0064">Aspartyl protease</keyword>
<reference evidence="12" key="1">
    <citation type="submission" date="2020-08" db="EMBL/GenBank/DDBJ databases">
        <authorList>
            <person name="Uke A."/>
            <person name="Chhe C."/>
            <person name="Baramee S."/>
            <person name="Kosugi A."/>
        </authorList>
    </citation>
    <scope>NUCLEOTIDE SEQUENCE</scope>
    <source>
        <strain evidence="12">DA-C8</strain>
    </source>
</reference>
<evidence type="ECO:0000256" key="7">
    <source>
        <dbReference type="ARBA" id="ARBA00022989"/>
    </source>
</evidence>
<dbReference type="InterPro" id="IPR001872">
    <property type="entry name" value="Peptidase_A8"/>
</dbReference>
<keyword evidence="3 9" id="KW-0645">Protease</keyword>